<keyword evidence="3" id="KW-1185">Reference proteome</keyword>
<dbReference type="CDD" id="cd07721">
    <property type="entry name" value="yflN-like_MBL-fold"/>
    <property type="match status" value="1"/>
</dbReference>
<dbReference type="InterPro" id="IPR001279">
    <property type="entry name" value="Metallo-B-lactamas"/>
</dbReference>
<dbReference type="EMBL" id="CP042997">
    <property type="protein sequence ID" value="QEH34785.1"/>
    <property type="molecule type" value="Genomic_DNA"/>
</dbReference>
<gene>
    <name evidence="2" type="primary">yflN</name>
    <name evidence="2" type="ORF">OJF2_33270</name>
</gene>
<dbReference type="SMART" id="SM00849">
    <property type="entry name" value="Lactamase_B"/>
    <property type="match status" value="1"/>
</dbReference>
<sequence length="323" mass="34541">MATHARAIEAEPTHEGGWPRDVTRDVAYLRTAIVNVVFFGAERARDWVLIDAGIPGSAWTILSAADRRYGPGARPSAIILTHGHFDHVGALHTLATRWDVPVYAHPLELAYLTGRSPYPPPDPSVGGGLMAAVSWAYPRGPIDLSGRVRPLPEDGLVPGMPGWRWVATPGHTPGHVSLFRDGDRTLIAGDAFVTVKQESALAVMSQAPEIHGPPAYYTQDWPAARHSVRVLDGLAPERAVTGHGVPLGGRQLREGLHALAEHFDELAIPPRGRYVGSPARADARGTVSVPPDPTSPWPRVIGGFAIGAVVGTILSSPRLRSRG</sequence>
<proteinExistence type="predicted"/>
<dbReference type="EC" id="3.-.-.-" evidence="2"/>
<dbReference type="SUPFAM" id="SSF56281">
    <property type="entry name" value="Metallo-hydrolase/oxidoreductase"/>
    <property type="match status" value="1"/>
</dbReference>
<name>A0A5B9W3X0_9BACT</name>
<dbReference type="AlphaFoldDB" id="A0A5B9W3X0"/>
<dbReference type="OrthoDB" id="9802248at2"/>
<dbReference type="InterPro" id="IPR050855">
    <property type="entry name" value="NDM-1-like"/>
</dbReference>
<dbReference type="InterPro" id="IPR036866">
    <property type="entry name" value="RibonucZ/Hydroxyglut_hydro"/>
</dbReference>
<dbReference type="Proteomes" id="UP000324233">
    <property type="component" value="Chromosome"/>
</dbReference>
<dbReference type="PANTHER" id="PTHR42951">
    <property type="entry name" value="METALLO-BETA-LACTAMASE DOMAIN-CONTAINING"/>
    <property type="match status" value="1"/>
</dbReference>
<dbReference type="Gene3D" id="3.60.15.10">
    <property type="entry name" value="Ribonuclease Z/Hydroxyacylglutathione hydrolase-like"/>
    <property type="match status" value="1"/>
</dbReference>
<dbReference type="Pfam" id="PF00753">
    <property type="entry name" value="Lactamase_B"/>
    <property type="match status" value="1"/>
</dbReference>
<evidence type="ECO:0000313" key="2">
    <source>
        <dbReference type="EMBL" id="QEH34785.1"/>
    </source>
</evidence>
<dbReference type="GO" id="GO:0016787">
    <property type="term" value="F:hydrolase activity"/>
    <property type="evidence" value="ECO:0007669"/>
    <property type="project" value="UniProtKB-KW"/>
</dbReference>
<reference evidence="2 3" key="1">
    <citation type="submission" date="2019-08" db="EMBL/GenBank/DDBJ databases">
        <title>Deep-cultivation of Planctomycetes and their phenomic and genomic characterization uncovers novel biology.</title>
        <authorList>
            <person name="Wiegand S."/>
            <person name="Jogler M."/>
            <person name="Boedeker C."/>
            <person name="Pinto D."/>
            <person name="Vollmers J."/>
            <person name="Rivas-Marin E."/>
            <person name="Kohn T."/>
            <person name="Peeters S.H."/>
            <person name="Heuer A."/>
            <person name="Rast P."/>
            <person name="Oberbeckmann S."/>
            <person name="Bunk B."/>
            <person name="Jeske O."/>
            <person name="Meyerdierks A."/>
            <person name="Storesund J.E."/>
            <person name="Kallscheuer N."/>
            <person name="Luecker S."/>
            <person name="Lage O.M."/>
            <person name="Pohl T."/>
            <person name="Merkel B.J."/>
            <person name="Hornburger P."/>
            <person name="Mueller R.-W."/>
            <person name="Bruemmer F."/>
            <person name="Labrenz M."/>
            <person name="Spormann A.M."/>
            <person name="Op den Camp H."/>
            <person name="Overmann J."/>
            <person name="Amann R."/>
            <person name="Jetten M.S.M."/>
            <person name="Mascher T."/>
            <person name="Medema M.H."/>
            <person name="Devos D.P."/>
            <person name="Kaster A.-K."/>
            <person name="Ovreas L."/>
            <person name="Rohde M."/>
            <person name="Galperin M.Y."/>
            <person name="Jogler C."/>
        </authorList>
    </citation>
    <scope>NUCLEOTIDE SEQUENCE [LARGE SCALE GENOMIC DNA]</scope>
    <source>
        <strain evidence="2 3">OJF2</strain>
    </source>
</reference>
<keyword evidence="2" id="KW-0378">Hydrolase</keyword>
<evidence type="ECO:0000259" key="1">
    <source>
        <dbReference type="SMART" id="SM00849"/>
    </source>
</evidence>
<dbReference type="KEGG" id="agv:OJF2_33270"/>
<protein>
    <submittedName>
        <fullName evidence="2">Putative metallo-hydrolase YflN</fullName>
        <ecNumber evidence="2">3.-.-.-</ecNumber>
    </submittedName>
</protein>
<accession>A0A5B9W3X0</accession>
<dbReference type="RefSeq" id="WP_148594657.1">
    <property type="nucleotide sequence ID" value="NZ_CP042997.1"/>
</dbReference>
<organism evidence="2 3">
    <name type="scientific">Aquisphaera giovannonii</name>
    <dbReference type="NCBI Taxonomy" id="406548"/>
    <lineage>
        <taxon>Bacteria</taxon>
        <taxon>Pseudomonadati</taxon>
        <taxon>Planctomycetota</taxon>
        <taxon>Planctomycetia</taxon>
        <taxon>Isosphaerales</taxon>
        <taxon>Isosphaeraceae</taxon>
        <taxon>Aquisphaera</taxon>
    </lineage>
</organism>
<dbReference type="PANTHER" id="PTHR42951:SF17">
    <property type="entry name" value="METALLO-BETA-LACTAMASE DOMAIN-CONTAINING PROTEIN"/>
    <property type="match status" value="1"/>
</dbReference>
<feature type="domain" description="Metallo-beta-lactamase" evidence="1">
    <location>
        <begin position="33"/>
        <end position="243"/>
    </location>
</feature>
<evidence type="ECO:0000313" key="3">
    <source>
        <dbReference type="Proteomes" id="UP000324233"/>
    </source>
</evidence>